<evidence type="ECO:0000313" key="2">
    <source>
        <dbReference type="Proteomes" id="UP000886998"/>
    </source>
</evidence>
<name>A0A8X6XPN0_9ARAC</name>
<accession>A0A8X6XPN0</accession>
<proteinExistence type="predicted"/>
<reference evidence="1" key="1">
    <citation type="submission" date="2020-08" db="EMBL/GenBank/DDBJ databases">
        <title>Multicomponent nature underlies the extraordinary mechanical properties of spider dragline silk.</title>
        <authorList>
            <person name="Kono N."/>
            <person name="Nakamura H."/>
            <person name="Mori M."/>
            <person name="Yoshida Y."/>
            <person name="Ohtoshi R."/>
            <person name="Malay A.D."/>
            <person name="Moran D.A.P."/>
            <person name="Tomita M."/>
            <person name="Numata K."/>
            <person name="Arakawa K."/>
        </authorList>
    </citation>
    <scope>NUCLEOTIDE SEQUENCE</scope>
</reference>
<dbReference type="Proteomes" id="UP000886998">
    <property type="component" value="Unassembled WGS sequence"/>
</dbReference>
<evidence type="ECO:0000313" key="1">
    <source>
        <dbReference type="EMBL" id="GFY56395.1"/>
    </source>
</evidence>
<protein>
    <submittedName>
        <fullName evidence="1">Uncharacterized protein</fullName>
    </submittedName>
</protein>
<dbReference type="OrthoDB" id="6436892at2759"/>
<comment type="caution">
    <text evidence="1">The sequence shown here is derived from an EMBL/GenBank/DDBJ whole genome shotgun (WGS) entry which is preliminary data.</text>
</comment>
<keyword evidence="2" id="KW-1185">Reference proteome</keyword>
<gene>
    <name evidence="1" type="ORF">TNIN_286121</name>
</gene>
<feature type="non-terminal residue" evidence="1">
    <location>
        <position position="57"/>
    </location>
</feature>
<dbReference type="EMBL" id="BMAV01010941">
    <property type="protein sequence ID" value="GFY56395.1"/>
    <property type="molecule type" value="Genomic_DNA"/>
</dbReference>
<dbReference type="AlphaFoldDB" id="A0A8X6XPN0"/>
<sequence>MLLVIASDSALSKLYIVQNKALRFITNADIPTLSPLYNSRLKFLFHLKDVHYSALSL</sequence>
<organism evidence="1 2">
    <name type="scientific">Trichonephila inaurata madagascariensis</name>
    <dbReference type="NCBI Taxonomy" id="2747483"/>
    <lineage>
        <taxon>Eukaryota</taxon>
        <taxon>Metazoa</taxon>
        <taxon>Ecdysozoa</taxon>
        <taxon>Arthropoda</taxon>
        <taxon>Chelicerata</taxon>
        <taxon>Arachnida</taxon>
        <taxon>Araneae</taxon>
        <taxon>Araneomorphae</taxon>
        <taxon>Entelegynae</taxon>
        <taxon>Araneoidea</taxon>
        <taxon>Nephilidae</taxon>
        <taxon>Trichonephila</taxon>
        <taxon>Trichonephila inaurata</taxon>
    </lineage>
</organism>